<dbReference type="Proteomes" id="UP001232148">
    <property type="component" value="Unassembled WGS sequence"/>
</dbReference>
<protein>
    <submittedName>
        <fullName evidence="2">Uncharacterized protein</fullName>
    </submittedName>
</protein>
<gene>
    <name evidence="2" type="ORF">LX32DRAFT_598617</name>
</gene>
<feature type="non-terminal residue" evidence="2">
    <location>
        <position position="1"/>
    </location>
</feature>
<comment type="caution">
    <text evidence="2">The sequence shown here is derived from an EMBL/GenBank/DDBJ whole genome shotgun (WGS) entry which is preliminary data.</text>
</comment>
<evidence type="ECO:0000313" key="2">
    <source>
        <dbReference type="EMBL" id="KAK2024526.1"/>
    </source>
</evidence>
<evidence type="ECO:0000313" key="3">
    <source>
        <dbReference type="Proteomes" id="UP001232148"/>
    </source>
</evidence>
<proteinExistence type="predicted"/>
<organism evidence="2 3">
    <name type="scientific">Colletotrichum zoysiae</name>
    <dbReference type="NCBI Taxonomy" id="1216348"/>
    <lineage>
        <taxon>Eukaryota</taxon>
        <taxon>Fungi</taxon>
        <taxon>Dikarya</taxon>
        <taxon>Ascomycota</taxon>
        <taxon>Pezizomycotina</taxon>
        <taxon>Sordariomycetes</taxon>
        <taxon>Hypocreomycetidae</taxon>
        <taxon>Glomerellales</taxon>
        <taxon>Glomerellaceae</taxon>
        <taxon>Colletotrichum</taxon>
        <taxon>Colletotrichum graminicola species complex</taxon>
    </lineage>
</organism>
<keyword evidence="1" id="KW-0175">Coiled coil</keyword>
<feature type="coiled-coil region" evidence="1">
    <location>
        <begin position="41"/>
        <end position="191"/>
    </location>
</feature>
<dbReference type="EMBL" id="MU842962">
    <property type="protein sequence ID" value="KAK2024526.1"/>
    <property type="molecule type" value="Genomic_DNA"/>
</dbReference>
<accession>A0AAD9H8S5</accession>
<reference evidence="2" key="1">
    <citation type="submission" date="2021-06" db="EMBL/GenBank/DDBJ databases">
        <title>Comparative genomics, transcriptomics and evolutionary studies reveal genomic signatures of adaptation to plant cell wall in hemibiotrophic fungi.</title>
        <authorList>
            <consortium name="DOE Joint Genome Institute"/>
            <person name="Baroncelli R."/>
            <person name="Diaz J.F."/>
            <person name="Benocci T."/>
            <person name="Peng M."/>
            <person name="Battaglia E."/>
            <person name="Haridas S."/>
            <person name="Andreopoulos W."/>
            <person name="Labutti K."/>
            <person name="Pangilinan J."/>
            <person name="Floch G.L."/>
            <person name="Makela M.R."/>
            <person name="Henrissat B."/>
            <person name="Grigoriev I.V."/>
            <person name="Crouch J.A."/>
            <person name="De Vries R.P."/>
            <person name="Sukno S.A."/>
            <person name="Thon M.R."/>
        </authorList>
    </citation>
    <scope>NUCLEOTIDE SEQUENCE</scope>
    <source>
        <strain evidence="2">MAFF235873</strain>
    </source>
</reference>
<name>A0AAD9H8S5_9PEZI</name>
<dbReference type="AlphaFoldDB" id="A0AAD9H8S5"/>
<evidence type="ECO:0000256" key="1">
    <source>
        <dbReference type="SAM" id="Coils"/>
    </source>
</evidence>
<keyword evidence="3" id="KW-1185">Reference proteome</keyword>
<sequence length="330" mass="37261">MTPSAGHNSPKPGLSVHSQRSEDIFNDFVSFISKFCTDKSFQDLKAKIEDYNTLQKRLDETKTAYDKNLEELLRLTADRKAEKEEFEKKIEEQTKQHVRVMEDKAAAHRKLKAEQDSTTTLKGKIKSLEEEVGRSIATSKKHEANIAKLESTMGVQARNLESAKKEAAVLRDELQSTTKQLNTQSEALERAGGKLATFRSYTATLVPLKDVRVEISEILDSSFKDALALFRAYLGRDIDRNRLQDSKFWDRVRDHVAIHRTIPLPASNSVDAKQMRATAGLAIYSRALEKYVFRPTYLSLGTDAEDVLDELPAVDSFQDALVRAVLLEVL</sequence>